<comment type="cofactor">
    <cofactor evidence="1">
        <name>FAD</name>
        <dbReference type="ChEBI" id="CHEBI:57692"/>
    </cofactor>
</comment>
<dbReference type="PROSITE" id="PS50222">
    <property type="entry name" value="EF_HAND_2"/>
    <property type="match status" value="4"/>
</dbReference>
<dbReference type="Pfam" id="PF16901">
    <property type="entry name" value="DAO_C"/>
    <property type="match status" value="1"/>
</dbReference>
<evidence type="ECO:0000259" key="11">
    <source>
        <dbReference type="PROSITE" id="PS50222"/>
    </source>
</evidence>
<dbReference type="Pfam" id="PF01266">
    <property type="entry name" value="DAO"/>
    <property type="match status" value="1"/>
</dbReference>
<evidence type="ECO:0000256" key="10">
    <source>
        <dbReference type="ARBA" id="ARBA00023002"/>
    </source>
</evidence>
<dbReference type="SUPFAM" id="SSF47473">
    <property type="entry name" value="EF-hand"/>
    <property type="match status" value="1"/>
</dbReference>
<evidence type="ECO:0000256" key="2">
    <source>
        <dbReference type="ARBA" id="ARBA00004745"/>
    </source>
</evidence>
<dbReference type="GO" id="GO:0005509">
    <property type="term" value="F:calcium ion binding"/>
    <property type="evidence" value="ECO:0007669"/>
    <property type="project" value="InterPro"/>
</dbReference>
<evidence type="ECO:0000256" key="1">
    <source>
        <dbReference type="ARBA" id="ARBA00001974"/>
    </source>
</evidence>
<dbReference type="PROSITE" id="PS00018">
    <property type="entry name" value="EF_HAND_1"/>
    <property type="match status" value="2"/>
</dbReference>
<accession>K0R291</accession>
<dbReference type="CDD" id="cd00051">
    <property type="entry name" value="EFh"/>
    <property type="match status" value="2"/>
</dbReference>
<dbReference type="Proteomes" id="UP000266841">
    <property type="component" value="Unassembled WGS sequence"/>
</dbReference>
<dbReference type="PANTHER" id="PTHR11985:SF15">
    <property type="entry name" value="GLYCEROL-3-PHOSPHATE DEHYDROGENASE, MITOCHONDRIAL"/>
    <property type="match status" value="1"/>
</dbReference>
<dbReference type="InterPro" id="IPR038299">
    <property type="entry name" value="DAO_C_sf"/>
</dbReference>
<comment type="pathway">
    <text evidence="2">Polyol metabolism; glycerol degradation.</text>
</comment>
<evidence type="ECO:0000256" key="7">
    <source>
        <dbReference type="ARBA" id="ARBA00022827"/>
    </source>
</evidence>
<dbReference type="FunFam" id="1.10.238.10:FF:000003">
    <property type="entry name" value="Calmodulin A"/>
    <property type="match status" value="1"/>
</dbReference>
<evidence type="ECO:0000256" key="6">
    <source>
        <dbReference type="ARBA" id="ARBA00022737"/>
    </source>
</evidence>
<feature type="domain" description="EF-hand" evidence="11">
    <location>
        <begin position="775"/>
        <end position="810"/>
    </location>
</feature>
<evidence type="ECO:0000256" key="5">
    <source>
        <dbReference type="ARBA" id="ARBA00022630"/>
    </source>
</evidence>
<reference evidence="12 13" key="1">
    <citation type="journal article" date="2012" name="Genome Biol.">
        <title>Genome and low-iron response of an oceanic diatom adapted to chronic iron limitation.</title>
        <authorList>
            <person name="Lommer M."/>
            <person name="Specht M."/>
            <person name="Roy A.S."/>
            <person name="Kraemer L."/>
            <person name="Andreson R."/>
            <person name="Gutowska M.A."/>
            <person name="Wolf J."/>
            <person name="Bergner S.V."/>
            <person name="Schilhabel M.B."/>
            <person name="Klostermeier U.C."/>
            <person name="Beiko R.G."/>
            <person name="Rosenstiel P."/>
            <person name="Hippler M."/>
            <person name="Laroche J."/>
        </authorList>
    </citation>
    <scope>NUCLEOTIDE SEQUENCE [LARGE SCALE GENOMIC DNA]</scope>
    <source>
        <strain evidence="12 13">CCMP1005</strain>
    </source>
</reference>
<dbReference type="InterPro" id="IPR000447">
    <property type="entry name" value="G3P_DH_FAD-dep"/>
</dbReference>
<dbReference type="InterPro" id="IPR018247">
    <property type="entry name" value="EF_Hand_1_Ca_BS"/>
</dbReference>
<feature type="domain" description="EF-hand" evidence="11">
    <location>
        <begin position="816"/>
        <end position="851"/>
    </location>
</feature>
<protein>
    <recommendedName>
        <fullName evidence="4">glycerol-3-phosphate dehydrogenase</fullName>
        <ecNumber evidence="4">1.1.5.3</ecNumber>
    </recommendedName>
</protein>
<dbReference type="FunFam" id="1.10.8.870:FF:000010">
    <property type="entry name" value="Glycerol-3-phosphate dehydrogenase"/>
    <property type="match status" value="1"/>
</dbReference>
<proteinExistence type="inferred from homology"/>
<evidence type="ECO:0000313" key="13">
    <source>
        <dbReference type="Proteomes" id="UP000266841"/>
    </source>
</evidence>
<dbReference type="SUPFAM" id="SSF54373">
    <property type="entry name" value="FAD-linked reductases, C-terminal domain"/>
    <property type="match status" value="1"/>
</dbReference>
<dbReference type="GO" id="GO:0005739">
    <property type="term" value="C:mitochondrion"/>
    <property type="evidence" value="ECO:0007669"/>
    <property type="project" value="TreeGrafter"/>
</dbReference>
<dbReference type="Gene3D" id="3.50.50.60">
    <property type="entry name" value="FAD/NAD(P)-binding domain"/>
    <property type="match status" value="1"/>
</dbReference>
<dbReference type="PANTHER" id="PTHR11985">
    <property type="entry name" value="GLYCEROL-3-PHOSPHATE DEHYDROGENASE"/>
    <property type="match status" value="1"/>
</dbReference>
<feature type="domain" description="EF-hand" evidence="11">
    <location>
        <begin position="852"/>
        <end position="887"/>
    </location>
</feature>
<sequence>MPSILTIKNLSSAGTKAASRQFRCIATLNPHKDSFGGSTHRRDGSSGAAAALVLAGTAASTIAASFSSTTASGGRETALCEQPPSVTLRSFKTLPNVPVGGAYPFSPTHGVEIPGPAGIPSRAQQVSKLMKSNRETPYDVLVIGGGATGRCEISFNLLPYFSTLLRVSRLPGAGVALDAATRTGDDGSVALTVACIERGDFASETSSRSTKLIWAGIKYLASAAAAAISLNLITSPIKTVEDFYGEFKMVFNCHQERKFMMEKQKHLTNWVPIVCPFTEWREYSSSQCRGLLFSFFPILAPAVFKFYDGLSQFTCPPSFIMSKKKALELFPQLSQQDIKYCAVFYEGQHNDARTNLAIAMSAAEKGADIANYVEMTDGIFDEGGKVIGVRAVDRVSGEEFSIYAKNVIFAGGPFTDSLRQKEHRGNPLDMKPAVHGASGSHIVLPGYYAPSNMGLLDYNTSDGRFLFFLPWQGSVIVGTTDKKGPAETLPYPPEAEIQWMLKEVSKYLSKDLKVRRSDVLSAWRGWRPLAADPHAPPGGQVSRDHVISQNPETGVTAGGKWTTWREMAEDVLDKVLGDGHPKCNTLDTVLHGGEGYTERLSVVLIQKYGVLEDVAEHLVKTYGGRAWEVLEKARPTGNQWPRHGIPLAPHYPYIEAEVRFACSEYACTIEDILSRRTRLAFLNSQAAKEALPRIADIMAEELGWSRKVKKAQIDSAKAYLASYGGKIPLEEDDLLVRLPTYAEVMDVFDEVDQEKSGYLGIVQVKEIAKRLGRPLPDGEIRAIFDSMDTNRDGKIDAREFLEWFEAEETKEGIKSYFHQKTMEIFKEIDIKRTGYLDREEIKEATIRLGETFSDEKVDKIFAEMDINRDGKIQLNEFTKWMSESHDETGFRKLLSANLGLGGTGWLKQKSGGFLG</sequence>
<dbReference type="GO" id="GO:0004368">
    <property type="term" value="F:glycerol-3-phosphate dehydrogenase (quinone) activity"/>
    <property type="evidence" value="ECO:0007669"/>
    <property type="project" value="UniProtKB-EC"/>
</dbReference>
<keyword evidence="13" id="KW-1185">Reference proteome</keyword>
<dbReference type="InterPro" id="IPR031656">
    <property type="entry name" value="DAO_C"/>
</dbReference>
<dbReference type="InterPro" id="IPR011992">
    <property type="entry name" value="EF-hand-dom_pair"/>
</dbReference>
<comment type="similarity">
    <text evidence="3">Belongs to the FAD-dependent glycerol-3-phosphate dehydrogenase family.</text>
</comment>
<evidence type="ECO:0000256" key="8">
    <source>
        <dbReference type="ARBA" id="ARBA00022837"/>
    </source>
</evidence>
<dbReference type="Gene3D" id="3.30.9.10">
    <property type="entry name" value="D-Amino Acid Oxidase, subunit A, domain 2"/>
    <property type="match status" value="1"/>
</dbReference>
<dbReference type="OrthoDB" id="264015at2759"/>
<gene>
    <name evidence="12" type="ORF">THAOC_34609</name>
</gene>
<dbReference type="SUPFAM" id="SSF51905">
    <property type="entry name" value="FAD/NAD(P)-binding domain"/>
    <property type="match status" value="1"/>
</dbReference>
<keyword evidence="9" id="KW-0809">Transit peptide</keyword>
<dbReference type="GO" id="GO:0006072">
    <property type="term" value="P:glycerol-3-phosphate metabolic process"/>
    <property type="evidence" value="ECO:0007669"/>
    <property type="project" value="InterPro"/>
</dbReference>
<name>K0R291_THAOC</name>
<dbReference type="InterPro" id="IPR036188">
    <property type="entry name" value="FAD/NAD-bd_sf"/>
</dbReference>
<dbReference type="Gene3D" id="1.10.238.10">
    <property type="entry name" value="EF-hand"/>
    <property type="match status" value="2"/>
</dbReference>
<evidence type="ECO:0000256" key="9">
    <source>
        <dbReference type="ARBA" id="ARBA00022946"/>
    </source>
</evidence>
<dbReference type="SMART" id="SM00054">
    <property type="entry name" value="EFh"/>
    <property type="match status" value="4"/>
</dbReference>
<organism evidence="12 13">
    <name type="scientific">Thalassiosira oceanica</name>
    <name type="common">Marine diatom</name>
    <dbReference type="NCBI Taxonomy" id="159749"/>
    <lineage>
        <taxon>Eukaryota</taxon>
        <taxon>Sar</taxon>
        <taxon>Stramenopiles</taxon>
        <taxon>Ochrophyta</taxon>
        <taxon>Bacillariophyta</taxon>
        <taxon>Coscinodiscophyceae</taxon>
        <taxon>Thalassiosirophycidae</taxon>
        <taxon>Thalassiosirales</taxon>
        <taxon>Thalassiosiraceae</taxon>
        <taxon>Thalassiosira</taxon>
    </lineage>
</organism>
<dbReference type="EC" id="1.1.5.3" evidence="4"/>
<dbReference type="InterPro" id="IPR006076">
    <property type="entry name" value="FAD-dep_OxRdtase"/>
</dbReference>
<keyword evidence="5" id="KW-0285">Flavoprotein</keyword>
<dbReference type="OMA" id="VQYWDAQ"/>
<keyword evidence="6" id="KW-0677">Repeat</keyword>
<dbReference type="Pfam" id="PF13499">
    <property type="entry name" value="EF-hand_7"/>
    <property type="match status" value="2"/>
</dbReference>
<dbReference type="eggNOG" id="KOG0042">
    <property type="taxonomic scope" value="Eukaryota"/>
</dbReference>
<evidence type="ECO:0000256" key="4">
    <source>
        <dbReference type="ARBA" id="ARBA00013029"/>
    </source>
</evidence>
<dbReference type="Gene3D" id="1.10.8.870">
    <property type="entry name" value="Alpha-glycerophosphate oxidase, cap domain"/>
    <property type="match status" value="1"/>
</dbReference>
<dbReference type="InterPro" id="IPR002048">
    <property type="entry name" value="EF_hand_dom"/>
</dbReference>
<comment type="caution">
    <text evidence="12">The sequence shown here is derived from an EMBL/GenBank/DDBJ whole genome shotgun (WGS) entry which is preliminary data.</text>
</comment>
<keyword evidence="8" id="KW-0106">Calcium</keyword>
<evidence type="ECO:0000256" key="3">
    <source>
        <dbReference type="ARBA" id="ARBA00007330"/>
    </source>
</evidence>
<dbReference type="AlphaFoldDB" id="K0R291"/>
<dbReference type="EMBL" id="AGNL01047589">
    <property type="protein sequence ID" value="EJK46703.1"/>
    <property type="molecule type" value="Genomic_DNA"/>
</dbReference>
<keyword evidence="10" id="KW-0560">Oxidoreductase</keyword>
<feature type="domain" description="EF-hand" evidence="11">
    <location>
        <begin position="739"/>
        <end position="774"/>
    </location>
</feature>
<keyword evidence="7" id="KW-0274">FAD</keyword>
<evidence type="ECO:0000313" key="12">
    <source>
        <dbReference type="EMBL" id="EJK46703.1"/>
    </source>
</evidence>